<accession>A0AA96KK13</accession>
<dbReference type="Proteomes" id="UP001304441">
    <property type="component" value="Segment"/>
</dbReference>
<dbReference type="EMBL" id="OR521058">
    <property type="protein sequence ID" value="WNO25893.1"/>
    <property type="molecule type" value="Genomic_DNA"/>
</dbReference>
<protein>
    <submittedName>
        <fullName evidence="1">Uncharacterized protein</fullName>
    </submittedName>
</protein>
<evidence type="ECO:0000313" key="1">
    <source>
        <dbReference type="EMBL" id="WNO25893.1"/>
    </source>
</evidence>
<sequence>MARKITPTALESRPCCVWEPGSLEFRQYGARIRVERVREGSTLREYVGEFTTLETQETGNWLTPGRLRAAAARWINDNIQTN</sequence>
<name>A0AA96KK13_9CAUD</name>
<proteinExistence type="predicted"/>
<organism evidence="1 2">
    <name type="scientific">Arthrobacter phage Altadena</name>
    <dbReference type="NCBI Taxonomy" id="3059064"/>
    <lineage>
        <taxon>Viruses</taxon>
        <taxon>Duplodnaviria</taxon>
        <taxon>Heunggongvirae</taxon>
        <taxon>Uroviricota</taxon>
        <taxon>Caudoviricetes</taxon>
        <taxon>Berryhillviridae</taxon>
        <taxon>Altadenavirus</taxon>
        <taxon>Altadenavirus altadena</taxon>
    </lineage>
</organism>
<keyword evidence="2" id="KW-1185">Reference proteome</keyword>
<gene>
    <name evidence="1" type="primary">71</name>
    <name evidence="1" type="ORF">SEA_ALTADENA_71</name>
</gene>
<evidence type="ECO:0000313" key="2">
    <source>
        <dbReference type="Proteomes" id="UP001304441"/>
    </source>
</evidence>
<reference evidence="1 2" key="1">
    <citation type="submission" date="2023-08" db="EMBL/GenBank/DDBJ databases">
        <authorList>
            <person name="Beyer A.R."/>
            <person name="Cuttino I."/>
            <person name="Clifton D.R."/>
            <person name="Poitier J.S."/>
            <person name="White J."/>
            <person name="Ko C."/>
            <person name="Russell D.A."/>
            <person name="Jacobs-Sera D."/>
            <person name="Hatfull G.F."/>
        </authorList>
    </citation>
    <scope>NUCLEOTIDE SEQUENCE [LARGE SCALE GENOMIC DNA]</scope>
</reference>